<dbReference type="Proteomes" id="UP000529637">
    <property type="component" value="Unassembled WGS sequence"/>
</dbReference>
<evidence type="ECO:0000256" key="4">
    <source>
        <dbReference type="ARBA" id="ARBA00022989"/>
    </source>
</evidence>
<feature type="transmembrane region" description="Helical" evidence="6">
    <location>
        <begin position="135"/>
        <end position="154"/>
    </location>
</feature>
<evidence type="ECO:0000256" key="1">
    <source>
        <dbReference type="ARBA" id="ARBA00004651"/>
    </source>
</evidence>
<dbReference type="AlphaFoldDB" id="A0A7Y6TWJ7"/>
<dbReference type="Pfam" id="PF06271">
    <property type="entry name" value="RDD"/>
    <property type="match status" value="1"/>
</dbReference>
<sequence length="183" mass="20515">MSADSVVAGAPPAFGPTPGLARRMACFVYEAMLLFGIGLIPGAVGAWFVAQTEHQHPLQSDAALRVYAFVFYGVYFTWFWSRRGQTLAMQTWRIEVVTADGKRLSQARALMRYLAACMWFLPGTLYAQVNRLPPWQSLAAVGAGIVLYALLTLLQREHQFWHDVVCGTRLVELPPPPKRRLFD</sequence>
<evidence type="ECO:0000256" key="2">
    <source>
        <dbReference type="ARBA" id="ARBA00022475"/>
    </source>
</evidence>
<keyword evidence="4 6" id="KW-1133">Transmembrane helix</keyword>
<name>A0A7Y6TWJ7_9BURK</name>
<evidence type="ECO:0000256" key="5">
    <source>
        <dbReference type="ARBA" id="ARBA00023136"/>
    </source>
</evidence>
<keyword evidence="2" id="KW-1003">Cell membrane</keyword>
<dbReference type="PANTHER" id="PTHR36115:SF10">
    <property type="entry name" value="RDD DOMAIN-CONTAINING PROTEIN"/>
    <property type="match status" value="1"/>
</dbReference>
<organism evidence="8 9">
    <name type="scientific">Piscinibacter koreensis</name>
    <dbReference type="NCBI Taxonomy" id="2742824"/>
    <lineage>
        <taxon>Bacteria</taxon>
        <taxon>Pseudomonadati</taxon>
        <taxon>Pseudomonadota</taxon>
        <taxon>Betaproteobacteria</taxon>
        <taxon>Burkholderiales</taxon>
        <taxon>Sphaerotilaceae</taxon>
        <taxon>Piscinibacter</taxon>
    </lineage>
</organism>
<reference evidence="8 9" key="1">
    <citation type="submission" date="2020-06" db="EMBL/GenBank/DDBJ databases">
        <title>Schlegella sp. ID0723 isolated from air conditioner.</title>
        <authorList>
            <person name="Kim D.Y."/>
            <person name="Kim D.-U."/>
        </authorList>
    </citation>
    <scope>NUCLEOTIDE SEQUENCE [LARGE SCALE GENOMIC DNA]</scope>
    <source>
        <strain evidence="8 9">ID0723</strain>
    </source>
</reference>
<keyword evidence="3 6" id="KW-0812">Transmembrane</keyword>
<comment type="caution">
    <text evidence="8">The sequence shown here is derived from an EMBL/GenBank/DDBJ whole genome shotgun (WGS) entry which is preliminary data.</text>
</comment>
<gene>
    <name evidence="8" type="ORF">HQN59_10305</name>
</gene>
<evidence type="ECO:0000256" key="3">
    <source>
        <dbReference type="ARBA" id="ARBA00022692"/>
    </source>
</evidence>
<feature type="transmembrane region" description="Helical" evidence="6">
    <location>
        <begin position="27"/>
        <end position="50"/>
    </location>
</feature>
<proteinExistence type="predicted"/>
<evidence type="ECO:0000313" key="8">
    <source>
        <dbReference type="EMBL" id="NUZ06155.1"/>
    </source>
</evidence>
<keyword evidence="9" id="KW-1185">Reference proteome</keyword>
<dbReference type="EMBL" id="JABWMJ010000004">
    <property type="protein sequence ID" value="NUZ06155.1"/>
    <property type="molecule type" value="Genomic_DNA"/>
</dbReference>
<accession>A0A7Y6TWJ7</accession>
<dbReference type="PANTHER" id="PTHR36115">
    <property type="entry name" value="PROLINE-RICH ANTIGEN HOMOLOG-RELATED"/>
    <property type="match status" value="1"/>
</dbReference>
<dbReference type="InterPro" id="IPR051791">
    <property type="entry name" value="Pra-immunoreactive"/>
</dbReference>
<evidence type="ECO:0000313" key="9">
    <source>
        <dbReference type="Proteomes" id="UP000529637"/>
    </source>
</evidence>
<dbReference type="RefSeq" id="WP_176068858.1">
    <property type="nucleotide sequence ID" value="NZ_JABWMJ010000004.1"/>
</dbReference>
<evidence type="ECO:0000259" key="7">
    <source>
        <dbReference type="Pfam" id="PF06271"/>
    </source>
</evidence>
<evidence type="ECO:0000256" key="6">
    <source>
        <dbReference type="SAM" id="Phobius"/>
    </source>
</evidence>
<feature type="transmembrane region" description="Helical" evidence="6">
    <location>
        <begin position="110"/>
        <end position="129"/>
    </location>
</feature>
<dbReference type="GO" id="GO:0005886">
    <property type="term" value="C:plasma membrane"/>
    <property type="evidence" value="ECO:0007669"/>
    <property type="project" value="UniProtKB-SubCell"/>
</dbReference>
<feature type="transmembrane region" description="Helical" evidence="6">
    <location>
        <begin position="62"/>
        <end position="80"/>
    </location>
</feature>
<keyword evidence="5 6" id="KW-0472">Membrane</keyword>
<comment type="subcellular location">
    <subcellularLocation>
        <location evidence="1">Cell membrane</location>
        <topology evidence="1">Multi-pass membrane protein</topology>
    </subcellularLocation>
</comment>
<dbReference type="InterPro" id="IPR010432">
    <property type="entry name" value="RDD"/>
</dbReference>
<feature type="domain" description="RDD" evidence="7">
    <location>
        <begin position="17"/>
        <end position="166"/>
    </location>
</feature>
<protein>
    <submittedName>
        <fullName evidence="8">RDD family protein</fullName>
    </submittedName>
</protein>